<keyword evidence="1" id="KW-0732">Signal</keyword>
<dbReference type="PANTHER" id="PTHR35580:SF1">
    <property type="entry name" value="PHYTASE-LIKE DOMAIN-CONTAINING PROTEIN"/>
    <property type="match status" value="1"/>
</dbReference>
<comment type="caution">
    <text evidence="3">The sequence shown here is derived from an EMBL/GenBank/DDBJ whole genome shotgun (WGS) entry which is preliminary data.</text>
</comment>
<dbReference type="PANTHER" id="PTHR35580">
    <property type="entry name" value="CELL SURFACE GLYCOPROTEIN (S-LAYER PROTEIN)-LIKE PROTEIN"/>
    <property type="match status" value="1"/>
</dbReference>
<dbReference type="Pfam" id="PF18962">
    <property type="entry name" value="Por_Secre_tail"/>
    <property type="match status" value="1"/>
</dbReference>
<dbReference type="RefSeq" id="WP_105040499.1">
    <property type="nucleotide sequence ID" value="NZ_PPSL01000005.1"/>
</dbReference>
<evidence type="ECO:0000259" key="2">
    <source>
        <dbReference type="Pfam" id="PF18962"/>
    </source>
</evidence>
<gene>
    <name evidence="3" type="ORF">CJD36_017510</name>
</gene>
<feature type="signal peptide" evidence="1">
    <location>
        <begin position="1"/>
        <end position="23"/>
    </location>
</feature>
<proteinExistence type="predicted"/>
<dbReference type="NCBIfam" id="TIGR04183">
    <property type="entry name" value="Por_Secre_tail"/>
    <property type="match status" value="1"/>
</dbReference>
<accession>A0A2S7SSZ5</accession>
<reference evidence="3 4" key="1">
    <citation type="submission" date="2018-01" db="EMBL/GenBank/DDBJ databases">
        <title>A novel member of the phylum Bacteroidetes isolated from glacier ice.</title>
        <authorList>
            <person name="Liu Q."/>
            <person name="Xin Y.-H."/>
        </authorList>
    </citation>
    <scope>NUCLEOTIDE SEQUENCE [LARGE SCALE GENOMIC DNA]</scope>
    <source>
        <strain evidence="3 4">RB1R16</strain>
    </source>
</reference>
<evidence type="ECO:0000313" key="4">
    <source>
        <dbReference type="Proteomes" id="UP000239872"/>
    </source>
</evidence>
<keyword evidence="4" id="KW-1185">Reference proteome</keyword>
<dbReference type="Pfam" id="PF06739">
    <property type="entry name" value="SBBP"/>
    <property type="match status" value="3"/>
</dbReference>
<dbReference type="SUPFAM" id="SSF101898">
    <property type="entry name" value="NHL repeat"/>
    <property type="match status" value="2"/>
</dbReference>
<dbReference type="EMBL" id="PPSL01000005">
    <property type="protein sequence ID" value="PQJ09727.1"/>
    <property type="molecule type" value="Genomic_DNA"/>
</dbReference>
<dbReference type="Gene3D" id="2.120.10.30">
    <property type="entry name" value="TolB, C-terminal domain"/>
    <property type="match status" value="2"/>
</dbReference>
<feature type="domain" description="Secretion system C-terminal sorting" evidence="2">
    <location>
        <begin position="489"/>
        <end position="549"/>
    </location>
</feature>
<organism evidence="3 4">
    <name type="scientific">Flavipsychrobacter stenotrophus</name>
    <dbReference type="NCBI Taxonomy" id="2077091"/>
    <lineage>
        <taxon>Bacteria</taxon>
        <taxon>Pseudomonadati</taxon>
        <taxon>Bacteroidota</taxon>
        <taxon>Chitinophagia</taxon>
        <taxon>Chitinophagales</taxon>
        <taxon>Chitinophagaceae</taxon>
        <taxon>Flavipsychrobacter</taxon>
    </lineage>
</organism>
<feature type="chain" id="PRO_5015641594" description="Secretion system C-terminal sorting domain-containing protein" evidence="1">
    <location>
        <begin position="24"/>
        <end position="563"/>
    </location>
</feature>
<evidence type="ECO:0000256" key="1">
    <source>
        <dbReference type="SAM" id="SignalP"/>
    </source>
</evidence>
<dbReference type="InterPro" id="IPR026444">
    <property type="entry name" value="Secre_tail"/>
</dbReference>
<evidence type="ECO:0000313" key="3">
    <source>
        <dbReference type="EMBL" id="PQJ09727.1"/>
    </source>
</evidence>
<dbReference type="InterPro" id="IPR052918">
    <property type="entry name" value="Motility_Chemotaxis_Reg"/>
</dbReference>
<dbReference type="AlphaFoldDB" id="A0A2S7SSZ5"/>
<protein>
    <recommendedName>
        <fullName evidence="2">Secretion system C-terminal sorting domain-containing protein</fullName>
    </recommendedName>
</protein>
<dbReference type="InterPro" id="IPR010620">
    <property type="entry name" value="SBBP_repeat"/>
</dbReference>
<dbReference type="InterPro" id="IPR011042">
    <property type="entry name" value="6-blade_b-propeller_TolB-like"/>
</dbReference>
<sequence length="563" mass="60643">MKRAFIIFASLFLVFVTSSALMAQNWQWGKAGGSNGYDRANSVATDPSGNVYVAGHFDTSSITFGGTTLYNASTRYWDIFLVKYSPGGNVIWAKSFGGLYDDDATAVATDQLGNVYIAGSFYSPTMAFGTSIISNVSLNGSSDIFIAKFDENGANLWAKGIGSRNVVSVDEWDYATALATDSHNNVFMAGYYSDSIRFGTFWLRNSFPATGDGFIVKYDESGTAQWVNDITGIGEEKPAVLAVDQFDDVYVAGSFSSTSMVVSGTWPFTCSGNTDGFIAKYSNAGAVLWANKMGEAQNDNCYGLATDKAGNVYVGGTFNSPYMFCDSRIVYGHGYAFDMFLAKFSPTGTVRWAKGIGGLYEDFLYSIAIDSFDIYITGCFISDTIVLGPSRLITTSKSSFIGKFDTSGNAIWGKVPQGSPWSNSCGYSLAVDNFSNVYIAGDYGADSLVFGGDRLTSVGGVEDVFLAKLGQAFATGIDETVGADERLNVYPNPASNQVTIVLKLSSRYDRLLVTDQLGRKVYDRSVDSSQNEATIDVSGFAKGIYIVNAFSSVSIDRTMFVVD</sequence>
<dbReference type="Proteomes" id="UP000239872">
    <property type="component" value="Unassembled WGS sequence"/>
</dbReference>
<dbReference type="OrthoDB" id="9811934at2"/>
<name>A0A2S7SSZ5_9BACT</name>